<dbReference type="InterPro" id="IPR034237">
    <property type="entry name" value="FOX1_RRM"/>
</dbReference>
<evidence type="ECO:0000256" key="9">
    <source>
        <dbReference type="SAM" id="MobiDB-lite"/>
    </source>
</evidence>
<dbReference type="InterPro" id="IPR035979">
    <property type="entry name" value="RBD_domain_sf"/>
</dbReference>
<evidence type="ECO:0000256" key="4">
    <source>
        <dbReference type="ARBA" id="ARBA00022664"/>
    </source>
</evidence>
<dbReference type="GO" id="GO:0003729">
    <property type="term" value="F:mRNA binding"/>
    <property type="evidence" value="ECO:0007669"/>
    <property type="project" value="TreeGrafter"/>
</dbReference>
<keyword evidence="3" id="KW-0963">Cytoplasm</keyword>
<proteinExistence type="predicted"/>
<comment type="subcellular location">
    <subcellularLocation>
        <location evidence="2">Cytoplasm</location>
    </subcellularLocation>
    <subcellularLocation>
        <location evidence="1">Nucleus</location>
    </subcellularLocation>
</comment>
<dbReference type="GO" id="GO:0000381">
    <property type="term" value="P:regulation of alternative mRNA splicing, via spliceosome"/>
    <property type="evidence" value="ECO:0007669"/>
    <property type="project" value="InterPro"/>
</dbReference>
<dbReference type="InterPro" id="IPR047131">
    <property type="entry name" value="RBFOX1-like"/>
</dbReference>
<dbReference type="InterPro" id="IPR012677">
    <property type="entry name" value="Nucleotide-bd_a/b_plait_sf"/>
</dbReference>
<evidence type="ECO:0000259" key="10">
    <source>
        <dbReference type="PROSITE" id="PS50102"/>
    </source>
</evidence>
<dbReference type="GO" id="GO:0005737">
    <property type="term" value="C:cytoplasm"/>
    <property type="evidence" value="ECO:0007669"/>
    <property type="project" value="UniProtKB-SubCell"/>
</dbReference>
<keyword evidence="7" id="KW-0539">Nucleus</keyword>
<dbReference type="GO" id="GO:0005634">
    <property type="term" value="C:nucleus"/>
    <property type="evidence" value="ECO:0007669"/>
    <property type="project" value="UniProtKB-SubCell"/>
</dbReference>
<dbReference type="Gene3D" id="3.30.70.330">
    <property type="match status" value="1"/>
</dbReference>
<evidence type="ECO:0000313" key="11">
    <source>
        <dbReference type="EMBL" id="RTG89432.1"/>
    </source>
</evidence>
<dbReference type="GO" id="GO:0008380">
    <property type="term" value="P:RNA splicing"/>
    <property type="evidence" value="ECO:0007669"/>
    <property type="project" value="UniProtKB-KW"/>
</dbReference>
<feature type="region of interest" description="Disordered" evidence="9">
    <location>
        <begin position="110"/>
        <end position="156"/>
    </location>
</feature>
<keyword evidence="12" id="KW-1185">Reference proteome</keyword>
<keyword evidence="5 8" id="KW-0694">RNA-binding</keyword>
<evidence type="ECO:0000256" key="5">
    <source>
        <dbReference type="ARBA" id="ARBA00022884"/>
    </source>
</evidence>
<evidence type="ECO:0000256" key="1">
    <source>
        <dbReference type="ARBA" id="ARBA00004123"/>
    </source>
</evidence>
<dbReference type="GO" id="GO:0007399">
    <property type="term" value="P:nervous system development"/>
    <property type="evidence" value="ECO:0007669"/>
    <property type="project" value="InterPro"/>
</dbReference>
<evidence type="ECO:0000256" key="7">
    <source>
        <dbReference type="ARBA" id="ARBA00023242"/>
    </source>
</evidence>
<keyword evidence="4" id="KW-0507">mRNA processing</keyword>
<sequence>MKKVDDTSVIQSTTFNKSDFPAENDVNCNPNPSSSLKRTACQAGSSEDNDDPEYARKVIVLEPEVSSVQQNSEIKLPETIQNTISGPTVTSNSSILNTTTKAVVSNTISSTNNIKPIGTNLQNNYGSSPSVSVHQPRQQQQTSEKTSVTTTPRTSTRRLHVSNIPFRFREADLRSLLGPFGPILDVEIIFNERGSKGFGFVTFMNAADAEKARENLNGHVVMGRKIEVNHATTRVLTKKRTDNAISAGGNKASNFTNPNIGLNNYTSTLASRPRITGTSVGTSNSVVAAAISAAAAVAAMSGSGIVNNHTLNGLCHLPSLHSSNLSGNNLILNQNKSSLSPLTSSTISTVTSTSIPSLSSSVSSSSSSSSSAALVNLLKAQHQQQNLAAAATAVALQQHNQLNGTNSQNTQALLAALMLQNLNTPNQLIKQSLSSLMNQSNIGSDLLLNPQHIRSYQMLKQTLGNVNPIIPNNLSLATAPFLASNLNFPTPQIALPLINHSNNGQNLNLFTSSSSSPSSSTPTSIGSSIQLGTNLDLNSNETKLWLASLIGNSNSCIQSDLGIANNNLTNQIYQMYKSNANLNDTTNTTTTTNNNNNSNTLLKVNSLSKTQLNINENKTSSSNTLTDTTNTGISQIHDNRNKNNEHTLTQSLSNSINTTKSSISNLTNVFSTPGNTLTDANNLVNVAVSSLNPFNFGLTPLTAIPYNPNSYLNGTAAGVLTDLFNSVPTQQQTSSLPNNSALSVFGSANCFWPIIPSVSNLTVPAPSLTTPLVIGSQNLYRNSATTIPRFSTY</sequence>
<name>A0A430QP33_SCHBO</name>
<evidence type="ECO:0000256" key="8">
    <source>
        <dbReference type="PROSITE-ProRule" id="PRU00176"/>
    </source>
</evidence>
<reference evidence="11 12" key="1">
    <citation type="journal article" date="2019" name="PLoS Pathog.">
        <title>Genome sequence of the bovine parasite Schistosoma bovis Tanzania.</title>
        <authorList>
            <person name="Oey H."/>
            <person name="Zakrzewski M."/>
            <person name="Gobert G."/>
            <person name="Gravermann K."/>
            <person name="Stoye J."/>
            <person name="Jones M."/>
            <person name="Mcmanus D."/>
            <person name="Krause L."/>
        </authorList>
    </citation>
    <scope>NUCLEOTIDE SEQUENCE [LARGE SCALE GENOMIC DNA]</scope>
    <source>
        <strain evidence="11 12">TAN1997</strain>
    </source>
</reference>
<dbReference type="Pfam" id="PF00076">
    <property type="entry name" value="RRM_1"/>
    <property type="match status" value="1"/>
</dbReference>
<dbReference type="STRING" id="6184.A0A430QP33"/>
<dbReference type="PANTHER" id="PTHR15597">
    <property type="entry name" value="ATAXIN 2-BINDING PROTEIN 1-RELATED"/>
    <property type="match status" value="1"/>
</dbReference>
<dbReference type="Proteomes" id="UP000290809">
    <property type="component" value="Unassembled WGS sequence"/>
</dbReference>
<evidence type="ECO:0000256" key="2">
    <source>
        <dbReference type="ARBA" id="ARBA00004496"/>
    </source>
</evidence>
<feature type="compositionally biased region" description="Polar residues" evidence="9">
    <location>
        <begin position="110"/>
        <end position="137"/>
    </location>
</feature>
<feature type="compositionally biased region" description="Polar residues" evidence="9">
    <location>
        <begin position="26"/>
        <end position="46"/>
    </location>
</feature>
<organism evidence="11 12">
    <name type="scientific">Schistosoma bovis</name>
    <name type="common">Blood fluke</name>
    <dbReference type="NCBI Taxonomy" id="6184"/>
    <lineage>
        <taxon>Eukaryota</taxon>
        <taxon>Metazoa</taxon>
        <taxon>Spiralia</taxon>
        <taxon>Lophotrochozoa</taxon>
        <taxon>Platyhelminthes</taxon>
        <taxon>Trematoda</taxon>
        <taxon>Digenea</taxon>
        <taxon>Strigeidida</taxon>
        <taxon>Schistosomatoidea</taxon>
        <taxon>Schistosomatidae</taxon>
        <taxon>Schistosoma</taxon>
    </lineage>
</organism>
<dbReference type="FunFam" id="3.30.70.330:FF:000375">
    <property type="entry name" value="RNA binding fox-1 homolog 1"/>
    <property type="match status" value="1"/>
</dbReference>
<evidence type="ECO:0000313" key="12">
    <source>
        <dbReference type="Proteomes" id="UP000290809"/>
    </source>
</evidence>
<feature type="region of interest" description="Disordered" evidence="9">
    <location>
        <begin position="15"/>
        <end position="52"/>
    </location>
</feature>
<evidence type="ECO:0000256" key="6">
    <source>
        <dbReference type="ARBA" id="ARBA00023187"/>
    </source>
</evidence>
<dbReference type="GO" id="GO:0006397">
    <property type="term" value="P:mRNA processing"/>
    <property type="evidence" value="ECO:0007669"/>
    <property type="project" value="UniProtKB-KW"/>
</dbReference>
<dbReference type="EMBL" id="QMKO01001503">
    <property type="protein sequence ID" value="RTG89432.1"/>
    <property type="molecule type" value="Genomic_DNA"/>
</dbReference>
<feature type="compositionally biased region" description="Low complexity" evidence="9">
    <location>
        <begin position="138"/>
        <end position="154"/>
    </location>
</feature>
<comment type="caution">
    <text evidence="11">The sequence shown here is derived from an EMBL/GenBank/DDBJ whole genome shotgun (WGS) entry which is preliminary data.</text>
</comment>
<dbReference type="SUPFAM" id="SSF54928">
    <property type="entry name" value="RNA-binding domain, RBD"/>
    <property type="match status" value="1"/>
</dbReference>
<keyword evidence="6" id="KW-0508">mRNA splicing</keyword>
<dbReference type="PANTHER" id="PTHR15597:SF22">
    <property type="entry name" value="RNA-BINDING FOX PROTEIN 1, ISOFORM H"/>
    <property type="match status" value="1"/>
</dbReference>
<accession>A0A430QP33</accession>
<dbReference type="SMART" id="SM00360">
    <property type="entry name" value="RRM"/>
    <property type="match status" value="1"/>
</dbReference>
<dbReference type="CDD" id="cd12407">
    <property type="entry name" value="RRM_FOX1_like"/>
    <property type="match status" value="1"/>
</dbReference>
<dbReference type="PROSITE" id="PS50102">
    <property type="entry name" value="RRM"/>
    <property type="match status" value="1"/>
</dbReference>
<dbReference type="InterPro" id="IPR000504">
    <property type="entry name" value="RRM_dom"/>
</dbReference>
<gene>
    <name evidence="11" type="ORF">DC041_0008040</name>
</gene>
<evidence type="ECO:0000256" key="3">
    <source>
        <dbReference type="ARBA" id="ARBA00022490"/>
    </source>
</evidence>
<dbReference type="AlphaFoldDB" id="A0A430QP33"/>
<feature type="domain" description="RRM" evidence="10">
    <location>
        <begin position="157"/>
        <end position="233"/>
    </location>
</feature>
<protein>
    <recommendedName>
        <fullName evidence="10">RRM domain-containing protein</fullName>
    </recommendedName>
</protein>